<feature type="non-terminal residue" evidence="2">
    <location>
        <position position="1"/>
    </location>
</feature>
<dbReference type="EMBL" id="CAJOAX010028519">
    <property type="protein sequence ID" value="CAF4235425.1"/>
    <property type="molecule type" value="Genomic_DNA"/>
</dbReference>
<evidence type="ECO:0000313" key="3">
    <source>
        <dbReference type="Proteomes" id="UP000663823"/>
    </source>
</evidence>
<organism evidence="2 3">
    <name type="scientific">Rotaria sordida</name>
    <dbReference type="NCBI Taxonomy" id="392033"/>
    <lineage>
        <taxon>Eukaryota</taxon>
        <taxon>Metazoa</taxon>
        <taxon>Spiralia</taxon>
        <taxon>Gnathifera</taxon>
        <taxon>Rotifera</taxon>
        <taxon>Eurotatoria</taxon>
        <taxon>Bdelloidea</taxon>
        <taxon>Philodinida</taxon>
        <taxon>Philodinidae</taxon>
        <taxon>Rotaria</taxon>
    </lineage>
</organism>
<gene>
    <name evidence="2" type="ORF">OTI717_LOCUS39891</name>
</gene>
<reference evidence="2" key="1">
    <citation type="submission" date="2021-02" db="EMBL/GenBank/DDBJ databases">
        <authorList>
            <person name="Nowell W R."/>
        </authorList>
    </citation>
    <scope>NUCLEOTIDE SEQUENCE</scope>
</reference>
<name>A0A820DPZ0_9BILA</name>
<dbReference type="AlphaFoldDB" id="A0A820DPZ0"/>
<dbReference type="Proteomes" id="UP000663823">
    <property type="component" value="Unassembled WGS sequence"/>
</dbReference>
<evidence type="ECO:0000313" key="2">
    <source>
        <dbReference type="EMBL" id="CAF4235425.1"/>
    </source>
</evidence>
<evidence type="ECO:0000256" key="1">
    <source>
        <dbReference type="SAM" id="Coils"/>
    </source>
</evidence>
<proteinExistence type="predicted"/>
<keyword evidence="1" id="KW-0175">Coiled coil</keyword>
<protein>
    <submittedName>
        <fullName evidence="2">Uncharacterized protein</fullName>
    </submittedName>
</protein>
<comment type="caution">
    <text evidence="2">The sequence shown here is derived from an EMBL/GenBank/DDBJ whole genome shotgun (WGS) entry which is preliminary data.</text>
</comment>
<accession>A0A820DPZ0</accession>
<feature type="coiled-coil region" evidence="1">
    <location>
        <begin position="42"/>
        <end position="108"/>
    </location>
</feature>
<sequence length="115" mass="13076">ATMESLRRQIHEESTIIAMLDKHLDNDQHELDSLNDAEAIRATEAERIATDLQTKVDTLTNNVTNLETNDIKKKESLGSLKHNLLEVNENYVKDKDQLAQAKTNINNQHDQASVR</sequence>